<sequence>MAQENDPPRKSRPPRKDWKNSFEHWDATPHDWHAEGPDLFQCGECGFRSSVVPVRPTR</sequence>
<name>A0A401YFF0_9ACTN</name>
<keyword evidence="3" id="KW-1185">Reference proteome</keyword>
<reference evidence="2 3" key="1">
    <citation type="submission" date="2018-12" db="EMBL/GenBank/DDBJ databases">
        <title>Draft genome sequence of Embleya hyalina NBRC 13850T.</title>
        <authorList>
            <person name="Komaki H."/>
            <person name="Hosoyama A."/>
            <person name="Kimura A."/>
            <person name="Ichikawa N."/>
            <person name="Tamura T."/>
        </authorList>
    </citation>
    <scope>NUCLEOTIDE SEQUENCE [LARGE SCALE GENOMIC DNA]</scope>
    <source>
        <strain evidence="2 3">NBRC 13850</strain>
    </source>
</reference>
<proteinExistence type="predicted"/>
<gene>
    <name evidence="2" type="ORF">EHYA_00956</name>
</gene>
<protein>
    <submittedName>
        <fullName evidence="2">Uncharacterized protein</fullName>
    </submittedName>
</protein>
<accession>A0A401YFF0</accession>
<comment type="caution">
    <text evidence="2">The sequence shown here is derived from an EMBL/GenBank/DDBJ whole genome shotgun (WGS) entry which is preliminary data.</text>
</comment>
<dbReference type="AlphaFoldDB" id="A0A401YFF0"/>
<dbReference type="Proteomes" id="UP000286931">
    <property type="component" value="Unassembled WGS sequence"/>
</dbReference>
<organism evidence="2 3">
    <name type="scientific">Embleya hyalina</name>
    <dbReference type="NCBI Taxonomy" id="516124"/>
    <lineage>
        <taxon>Bacteria</taxon>
        <taxon>Bacillati</taxon>
        <taxon>Actinomycetota</taxon>
        <taxon>Actinomycetes</taxon>
        <taxon>Kitasatosporales</taxon>
        <taxon>Streptomycetaceae</taxon>
        <taxon>Embleya</taxon>
    </lineage>
</organism>
<evidence type="ECO:0000313" key="2">
    <source>
        <dbReference type="EMBL" id="GCD93313.1"/>
    </source>
</evidence>
<feature type="region of interest" description="Disordered" evidence="1">
    <location>
        <begin position="1"/>
        <end position="22"/>
    </location>
</feature>
<dbReference type="EMBL" id="BIFH01000014">
    <property type="protein sequence ID" value="GCD93313.1"/>
    <property type="molecule type" value="Genomic_DNA"/>
</dbReference>
<evidence type="ECO:0000313" key="3">
    <source>
        <dbReference type="Proteomes" id="UP000286931"/>
    </source>
</evidence>
<evidence type="ECO:0000256" key="1">
    <source>
        <dbReference type="SAM" id="MobiDB-lite"/>
    </source>
</evidence>